<protein>
    <recommendedName>
        <fullName evidence="8">Autoinducer 2 import system permease protein LsrD</fullName>
    </recommendedName>
</protein>
<keyword evidence="6 9" id="KW-1133">Transmembrane helix</keyword>
<feature type="transmembrane region" description="Helical" evidence="9">
    <location>
        <begin position="172"/>
        <end position="194"/>
    </location>
</feature>
<dbReference type="GO" id="GO:0022857">
    <property type="term" value="F:transmembrane transporter activity"/>
    <property type="evidence" value="ECO:0007669"/>
    <property type="project" value="InterPro"/>
</dbReference>
<evidence type="ECO:0000256" key="6">
    <source>
        <dbReference type="ARBA" id="ARBA00022989"/>
    </source>
</evidence>
<feature type="transmembrane region" description="Helical" evidence="9">
    <location>
        <begin position="224"/>
        <end position="246"/>
    </location>
</feature>
<evidence type="ECO:0000313" key="11">
    <source>
        <dbReference type="Proteomes" id="UP000579153"/>
    </source>
</evidence>
<evidence type="ECO:0000256" key="9">
    <source>
        <dbReference type="SAM" id="Phobius"/>
    </source>
</evidence>
<keyword evidence="4" id="KW-0997">Cell inner membrane</keyword>
<keyword evidence="2" id="KW-0813">Transport</keyword>
<dbReference type="Pfam" id="PF02653">
    <property type="entry name" value="BPD_transp_2"/>
    <property type="match status" value="1"/>
</dbReference>
<dbReference type="PANTHER" id="PTHR32196:SF71">
    <property type="entry name" value="AUTOINDUCER 2 IMPORT SYSTEM PERMEASE PROTEIN LSRD"/>
    <property type="match status" value="1"/>
</dbReference>
<gene>
    <name evidence="10" type="ORF">HD596_010203</name>
</gene>
<dbReference type="PANTHER" id="PTHR32196">
    <property type="entry name" value="ABC TRANSPORTER PERMEASE PROTEIN YPHD-RELATED-RELATED"/>
    <property type="match status" value="1"/>
</dbReference>
<comment type="subcellular location">
    <subcellularLocation>
        <location evidence="1">Cell membrane</location>
        <topology evidence="1">Multi-pass membrane protein</topology>
    </subcellularLocation>
</comment>
<accession>A0A7W9LH01</accession>
<evidence type="ECO:0000256" key="3">
    <source>
        <dbReference type="ARBA" id="ARBA00022475"/>
    </source>
</evidence>
<dbReference type="AlphaFoldDB" id="A0A7W9LH01"/>
<dbReference type="CDD" id="cd06579">
    <property type="entry name" value="TM_PBP1_transp_AraH_like"/>
    <property type="match status" value="1"/>
</dbReference>
<feature type="transmembrane region" description="Helical" evidence="9">
    <location>
        <begin position="26"/>
        <end position="43"/>
    </location>
</feature>
<evidence type="ECO:0000256" key="2">
    <source>
        <dbReference type="ARBA" id="ARBA00022448"/>
    </source>
</evidence>
<keyword evidence="5 9" id="KW-0812">Transmembrane</keyword>
<name>A0A7W9LH01_9ACTN</name>
<evidence type="ECO:0000256" key="8">
    <source>
        <dbReference type="ARBA" id="ARBA00039381"/>
    </source>
</evidence>
<dbReference type="GO" id="GO:0005886">
    <property type="term" value="C:plasma membrane"/>
    <property type="evidence" value="ECO:0007669"/>
    <property type="project" value="UniProtKB-SubCell"/>
</dbReference>
<comment type="caution">
    <text evidence="10">The sequence shown here is derived from an EMBL/GenBank/DDBJ whole genome shotgun (WGS) entry which is preliminary data.</text>
</comment>
<keyword evidence="7 9" id="KW-0472">Membrane</keyword>
<keyword evidence="11" id="KW-1185">Reference proteome</keyword>
<keyword evidence="3" id="KW-1003">Cell membrane</keyword>
<evidence type="ECO:0000256" key="5">
    <source>
        <dbReference type="ARBA" id="ARBA00022692"/>
    </source>
</evidence>
<evidence type="ECO:0000313" key="10">
    <source>
        <dbReference type="EMBL" id="MBB5783447.1"/>
    </source>
</evidence>
<feature type="transmembrane region" description="Helical" evidence="9">
    <location>
        <begin position="304"/>
        <end position="323"/>
    </location>
</feature>
<reference evidence="10 11" key="1">
    <citation type="submission" date="2020-08" db="EMBL/GenBank/DDBJ databases">
        <title>Sequencing the genomes of 1000 actinobacteria strains.</title>
        <authorList>
            <person name="Klenk H.-P."/>
        </authorList>
    </citation>
    <scope>NUCLEOTIDE SEQUENCE [LARGE SCALE GENOMIC DNA]</scope>
    <source>
        <strain evidence="10 11">DSM 45507</strain>
    </source>
</reference>
<proteinExistence type="predicted"/>
<evidence type="ECO:0000256" key="1">
    <source>
        <dbReference type="ARBA" id="ARBA00004651"/>
    </source>
</evidence>
<feature type="transmembrane region" description="Helical" evidence="9">
    <location>
        <begin position="135"/>
        <end position="152"/>
    </location>
</feature>
<dbReference type="InterPro" id="IPR001851">
    <property type="entry name" value="ABC_transp_permease"/>
</dbReference>
<evidence type="ECO:0000256" key="7">
    <source>
        <dbReference type="ARBA" id="ARBA00023136"/>
    </source>
</evidence>
<dbReference type="RefSeq" id="WP_185076368.1">
    <property type="nucleotide sequence ID" value="NZ_JACHMB010000001.1"/>
</dbReference>
<dbReference type="EMBL" id="JACHMB010000001">
    <property type="protein sequence ID" value="MBB5783447.1"/>
    <property type="molecule type" value="Genomic_DNA"/>
</dbReference>
<evidence type="ECO:0000256" key="4">
    <source>
        <dbReference type="ARBA" id="ARBA00022519"/>
    </source>
</evidence>
<feature type="transmembrane region" description="Helical" evidence="9">
    <location>
        <begin position="266"/>
        <end position="292"/>
    </location>
</feature>
<feature type="transmembrane region" description="Helical" evidence="9">
    <location>
        <begin position="105"/>
        <end position="128"/>
    </location>
</feature>
<organism evidence="10 11">
    <name type="scientific">Nonomuraea jabiensis</name>
    <dbReference type="NCBI Taxonomy" id="882448"/>
    <lineage>
        <taxon>Bacteria</taxon>
        <taxon>Bacillati</taxon>
        <taxon>Actinomycetota</taxon>
        <taxon>Actinomycetes</taxon>
        <taxon>Streptosporangiales</taxon>
        <taxon>Streptosporangiaceae</taxon>
        <taxon>Nonomuraea</taxon>
    </lineage>
</organism>
<feature type="transmembrane region" description="Helical" evidence="9">
    <location>
        <begin position="55"/>
        <end position="74"/>
    </location>
</feature>
<dbReference type="Proteomes" id="UP000579153">
    <property type="component" value="Unassembled WGS sequence"/>
</dbReference>
<sequence>MSTGTTTAGRAGLGGSLKEVTARPEFTLAVLAAAGFVALAVATDGNLLSRGTLEAFFRFLAVPIVIGLSQMVVLAIGQMNLSVGTLTGLCAMVAAWLMLEGGLPAPLAVLGALGVGLAAGLVNGLLVVFTRINGFIVTLATMTIIEGLRYGVNGPDTFQGYSPWLRGLGTASVLGLPVVLVLALVVAALVALFFGRAVVGRQLLATGGSPFAARLSGISNDRSIVIAHGLSGLLAGVAAVITVAASGSVNSSIGDDLLLQSFAAPIIGGVALAGGVVSVAGTCLAAFLVRLVDVMQAQFDINPRWIDLIVGAVVLGAVLLGTVRQKLSKGSS</sequence>